<evidence type="ECO:0000313" key="4">
    <source>
        <dbReference type="Proteomes" id="UP000070544"/>
    </source>
</evidence>
<keyword evidence="4" id="KW-1185">Reference proteome</keyword>
<evidence type="ECO:0000256" key="2">
    <source>
        <dbReference type="SAM" id="SignalP"/>
    </source>
</evidence>
<reference evidence="3 4" key="1">
    <citation type="journal article" date="2015" name="Genome Biol. Evol.">
        <title>Phylogenomic analyses indicate that early fungi evolved digesting cell walls of algal ancestors of land plants.</title>
        <authorList>
            <person name="Chang Y."/>
            <person name="Wang S."/>
            <person name="Sekimoto S."/>
            <person name="Aerts A.L."/>
            <person name="Choi C."/>
            <person name="Clum A."/>
            <person name="LaButti K.M."/>
            <person name="Lindquist E.A."/>
            <person name="Yee Ngan C."/>
            <person name="Ohm R.A."/>
            <person name="Salamov A.A."/>
            <person name="Grigoriev I.V."/>
            <person name="Spatafora J.W."/>
            <person name="Berbee M.L."/>
        </authorList>
    </citation>
    <scope>NUCLEOTIDE SEQUENCE [LARGE SCALE GENOMIC DNA]</scope>
    <source>
        <strain evidence="3 4">JEL478</strain>
    </source>
</reference>
<gene>
    <name evidence="3" type="ORF">M427DRAFT_44896</name>
</gene>
<protein>
    <submittedName>
        <fullName evidence="3">Uncharacterized protein</fullName>
    </submittedName>
</protein>
<feature type="signal peptide" evidence="2">
    <location>
        <begin position="1"/>
        <end position="19"/>
    </location>
</feature>
<keyword evidence="2" id="KW-0732">Signal</keyword>
<dbReference type="Proteomes" id="UP000070544">
    <property type="component" value="Unassembled WGS sequence"/>
</dbReference>
<organism evidence="3 4">
    <name type="scientific">Gonapodya prolifera (strain JEL478)</name>
    <name type="common">Monoblepharis prolifera</name>
    <dbReference type="NCBI Taxonomy" id="1344416"/>
    <lineage>
        <taxon>Eukaryota</taxon>
        <taxon>Fungi</taxon>
        <taxon>Fungi incertae sedis</taxon>
        <taxon>Chytridiomycota</taxon>
        <taxon>Chytridiomycota incertae sedis</taxon>
        <taxon>Monoblepharidomycetes</taxon>
        <taxon>Monoblepharidales</taxon>
        <taxon>Gonapodyaceae</taxon>
        <taxon>Gonapodya</taxon>
    </lineage>
</organism>
<feature type="chain" id="PRO_5007296122" evidence="2">
    <location>
        <begin position="20"/>
        <end position="173"/>
    </location>
</feature>
<evidence type="ECO:0000256" key="1">
    <source>
        <dbReference type="SAM" id="MobiDB-lite"/>
    </source>
</evidence>
<dbReference type="AlphaFoldDB" id="A0A139ADH2"/>
<feature type="compositionally biased region" description="Polar residues" evidence="1">
    <location>
        <begin position="76"/>
        <end position="98"/>
    </location>
</feature>
<sequence>MRLLAFLLLLAIFAALVGAVPIEGRDFGAADRPTCPPGQSCAANGQGTPTRALLVYERRDYINHRVILFTNTPRLSNSKSSSARVGSDQCVNDTSSRAQPKGGKDSYEWWSNEKKRTISQDRLPLDLPIALTSHLFFPFVASDILFSLSLLPAFAENVLSELKLASSISCEWN</sequence>
<name>A0A139ADH2_GONPJ</name>
<accession>A0A139ADH2</accession>
<proteinExistence type="predicted"/>
<evidence type="ECO:0000313" key="3">
    <source>
        <dbReference type="EMBL" id="KXS14709.1"/>
    </source>
</evidence>
<dbReference type="EMBL" id="KQ965767">
    <property type="protein sequence ID" value="KXS14709.1"/>
    <property type="molecule type" value="Genomic_DNA"/>
</dbReference>
<feature type="region of interest" description="Disordered" evidence="1">
    <location>
        <begin position="76"/>
        <end position="106"/>
    </location>
</feature>